<evidence type="ECO:0000313" key="3">
    <source>
        <dbReference type="Proteomes" id="UP001162741"/>
    </source>
</evidence>
<evidence type="ECO:0000313" key="2">
    <source>
        <dbReference type="EMBL" id="UYQ94996.1"/>
    </source>
</evidence>
<dbReference type="Proteomes" id="UP001162741">
    <property type="component" value="Chromosome"/>
</dbReference>
<feature type="chain" id="PRO_5045897344" evidence="1">
    <location>
        <begin position="19"/>
        <end position="150"/>
    </location>
</feature>
<evidence type="ECO:0000256" key="1">
    <source>
        <dbReference type="SAM" id="SignalP"/>
    </source>
</evidence>
<protein>
    <submittedName>
        <fullName evidence="2">Uncharacterized protein</fullName>
    </submittedName>
</protein>
<proteinExistence type="predicted"/>
<sequence>MKYLFCFLFLFYTANTFGQISFPKGFKLIAGDNLTGEDDRYSNGKYVFATYPLFRPFEDDIWKDDQFKKHVADYFGFPFYQTRDSLLWGTGKKGDVYSYVIVDKGGQGFELYSRYNDADFAHHSKWLLNTMREYRKKGKLFIFPMRVPKE</sequence>
<reference evidence="2" key="1">
    <citation type="submission" date="2022-10" db="EMBL/GenBank/DDBJ databases">
        <title>Chitinophaga sp. nov., isolated from soil.</title>
        <authorList>
            <person name="Jeon C.O."/>
        </authorList>
    </citation>
    <scope>NUCLEOTIDE SEQUENCE</scope>
    <source>
        <strain evidence="2">R8</strain>
    </source>
</reference>
<dbReference type="RefSeq" id="WP_264282804.1">
    <property type="nucleotide sequence ID" value="NZ_CP107006.1"/>
</dbReference>
<keyword evidence="3" id="KW-1185">Reference proteome</keyword>
<dbReference type="EMBL" id="CP107006">
    <property type="protein sequence ID" value="UYQ94996.1"/>
    <property type="molecule type" value="Genomic_DNA"/>
</dbReference>
<organism evidence="2 3">
    <name type="scientific">Chitinophaga horti</name>
    <dbReference type="NCBI Taxonomy" id="2920382"/>
    <lineage>
        <taxon>Bacteria</taxon>
        <taxon>Pseudomonadati</taxon>
        <taxon>Bacteroidota</taxon>
        <taxon>Chitinophagia</taxon>
        <taxon>Chitinophagales</taxon>
        <taxon>Chitinophagaceae</taxon>
        <taxon>Chitinophaga</taxon>
    </lineage>
</organism>
<accession>A0ABY6J6J6</accession>
<keyword evidence="1" id="KW-0732">Signal</keyword>
<feature type="signal peptide" evidence="1">
    <location>
        <begin position="1"/>
        <end position="18"/>
    </location>
</feature>
<gene>
    <name evidence="2" type="ORF">MKQ68_07800</name>
</gene>
<name>A0ABY6J6J6_9BACT</name>